<keyword evidence="10 11" id="KW-0325">Glycoprotein</keyword>
<dbReference type="Gene3D" id="3.90.550.10">
    <property type="entry name" value="Spore Coat Polysaccharide Biosynthesis Protein SpsA, Chain A"/>
    <property type="match status" value="1"/>
</dbReference>
<dbReference type="CDD" id="cd00899">
    <property type="entry name" value="b4GalT"/>
    <property type="match status" value="1"/>
</dbReference>
<evidence type="ECO:0000256" key="9">
    <source>
        <dbReference type="ARBA" id="ARBA00023136"/>
    </source>
</evidence>
<evidence type="ECO:0000256" key="10">
    <source>
        <dbReference type="ARBA" id="ARBA00023180"/>
    </source>
</evidence>
<dbReference type="AlphaFoldDB" id="A0A6J8CF41"/>
<dbReference type="EC" id="2.4.1.-" evidence="11"/>
<feature type="domain" description="Galactosyltransferase C-terminal" evidence="12">
    <location>
        <begin position="224"/>
        <end position="300"/>
    </location>
</feature>
<dbReference type="GO" id="GO:0008378">
    <property type="term" value="F:galactosyltransferase activity"/>
    <property type="evidence" value="ECO:0007669"/>
    <property type="project" value="TreeGrafter"/>
</dbReference>
<evidence type="ECO:0000256" key="8">
    <source>
        <dbReference type="ARBA" id="ARBA00022989"/>
    </source>
</evidence>
<keyword evidence="5 11" id="KW-0808">Transferase</keyword>
<accession>A0A6J8CF41</accession>
<keyword evidence="9 11" id="KW-0472">Membrane</keyword>
<feature type="domain" description="Galactosyltransferase N-terminal" evidence="13">
    <location>
        <begin position="88"/>
        <end position="220"/>
    </location>
</feature>
<evidence type="ECO:0000313" key="15">
    <source>
        <dbReference type="Proteomes" id="UP000507470"/>
    </source>
</evidence>
<feature type="transmembrane region" description="Helical" evidence="11">
    <location>
        <begin position="27"/>
        <end position="50"/>
    </location>
</feature>
<keyword evidence="7 11" id="KW-0735">Signal-anchor</keyword>
<keyword evidence="6 11" id="KW-0812">Transmembrane</keyword>
<name>A0A6J8CF41_MYTCO</name>
<dbReference type="UniPathway" id="UPA00378"/>
<keyword evidence="8 11" id="KW-1133">Transmembrane helix</keyword>
<dbReference type="OrthoDB" id="10016069at2759"/>
<organism evidence="14 15">
    <name type="scientific">Mytilus coruscus</name>
    <name type="common">Sea mussel</name>
    <dbReference type="NCBI Taxonomy" id="42192"/>
    <lineage>
        <taxon>Eukaryota</taxon>
        <taxon>Metazoa</taxon>
        <taxon>Spiralia</taxon>
        <taxon>Lophotrochozoa</taxon>
        <taxon>Mollusca</taxon>
        <taxon>Bivalvia</taxon>
        <taxon>Autobranchia</taxon>
        <taxon>Pteriomorphia</taxon>
        <taxon>Mytilida</taxon>
        <taxon>Mytiloidea</taxon>
        <taxon>Mytilidae</taxon>
        <taxon>Mytilinae</taxon>
        <taxon>Mytilus</taxon>
    </lineage>
</organism>
<protein>
    <recommendedName>
        <fullName evidence="11">Beta-1,4-galactosyltransferase</fullName>
        <ecNumber evidence="11">2.4.1.-</ecNumber>
    </recommendedName>
</protein>
<dbReference type="InterPro" id="IPR027995">
    <property type="entry name" value="Galactosyl_T_N"/>
</dbReference>
<evidence type="ECO:0000256" key="3">
    <source>
        <dbReference type="ARBA" id="ARBA00005735"/>
    </source>
</evidence>
<sequence>MTTNLLKHGLNAKQNLRQLFRKFRDLCNLRCISIVGLVCLIVQFLLLILYGHTRCEGEICVTESKNNSSFYRIFFWNWRKKEPLLPLCPTIPPDLYGYIKPSTEVLTWAELESKFLNLRYGGRYKPRNCTSRYRVAIIVPFRDREIHLKIFLNNVHPILQRQQIDYGIYVVDLDLKVQFNRALLLNVGVLESLRIYDYQCFIFHDVDLLPENDNNFYSCPDNPRHMSVAVNRLKYKLPYDKIFGGVSAISKEDFFKVNGYSNRYFGWGGEDDDMFNRINAMNLTTTRYPSDIARYIMLPHAKQEENLARFDILKSGKVTFRRDGINTLKYDRLILDFRRLFTYILVTVNQTEITSGRGIRYDVDTDQG</sequence>
<evidence type="ECO:0000256" key="1">
    <source>
        <dbReference type="ARBA" id="ARBA00004606"/>
    </source>
</evidence>
<dbReference type="GO" id="GO:0005794">
    <property type="term" value="C:Golgi apparatus"/>
    <property type="evidence" value="ECO:0007669"/>
    <property type="project" value="TreeGrafter"/>
</dbReference>
<dbReference type="Pfam" id="PF02709">
    <property type="entry name" value="Glyco_transf_7C"/>
    <property type="match status" value="1"/>
</dbReference>
<dbReference type="SUPFAM" id="SSF53448">
    <property type="entry name" value="Nucleotide-diphospho-sugar transferases"/>
    <property type="match status" value="1"/>
</dbReference>
<dbReference type="PRINTS" id="PR02050">
    <property type="entry name" value="B14GALTRFASE"/>
</dbReference>
<dbReference type="PANTHER" id="PTHR19300:SF57">
    <property type="entry name" value="BETA-1,4-N-ACETYLGALACTOSAMINYLTRANSFERASE"/>
    <property type="match status" value="1"/>
</dbReference>
<dbReference type="GO" id="GO:0016020">
    <property type="term" value="C:membrane"/>
    <property type="evidence" value="ECO:0007669"/>
    <property type="project" value="UniProtKB-SubCell"/>
</dbReference>
<evidence type="ECO:0000259" key="12">
    <source>
        <dbReference type="Pfam" id="PF02709"/>
    </source>
</evidence>
<reference evidence="14 15" key="1">
    <citation type="submission" date="2020-06" db="EMBL/GenBank/DDBJ databases">
        <authorList>
            <person name="Li R."/>
            <person name="Bekaert M."/>
        </authorList>
    </citation>
    <scope>NUCLEOTIDE SEQUENCE [LARGE SCALE GENOMIC DNA]</scope>
    <source>
        <strain evidence="15">wild</strain>
    </source>
</reference>
<dbReference type="InterPro" id="IPR027791">
    <property type="entry name" value="Galactosyl_T_C"/>
</dbReference>
<keyword evidence="15" id="KW-1185">Reference proteome</keyword>
<comment type="pathway">
    <text evidence="2 11">Protein modification; protein glycosylation.</text>
</comment>
<dbReference type="GO" id="GO:0033842">
    <property type="term" value="F:N-acetyl-beta-glucosaminyl-derivative 4-beta-N-acetylgalactosaminyltransferase activity"/>
    <property type="evidence" value="ECO:0007669"/>
    <property type="project" value="TreeGrafter"/>
</dbReference>
<evidence type="ECO:0000313" key="14">
    <source>
        <dbReference type="EMBL" id="CAC5393567.1"/>
    </source>
</evidence>
<dbReference type="PANTHER" id="PTHR19300">
    <property type="entry name" value="BETA-1,4-GALACTOSYLTRANSFERASE"/>
    <property type="match status" value="1"/>
</dbReference>
<comment type="function">
    <text evidence="11">Catalyses the transfer of galactose onto proteins or lipids.</text>
</comment>
<proteinExistence type="inferred from homology"/>
<evidence type="ECO:0000256" key="2">
    <source>
        <dbReference type="ARBA" id="ARBA00004922"/>
    </source>
</evidence>
<evidence type="ECO:0000256" key="4">
    <source>
        <dbReference type="ARBA" id="ARBA00022676"/>
    </source>
</evidence>
<comment type="subcellular location">
    <subcellularLocation>
        <location evidence="1">Membrane</location>
        <topology evidence="1">Single-pass type II membrane protein</topology>
    </subcellularLocation>
</comment>
<dbReference type="GO" id="GO:0005975">
    <property type="term" value="P:carbohydrate metabolic process"/>
    <property type="evidence" value="ECO:0007669"/>
    <property type="project" value="InterPro"/>
</dbReference>
<evidence type="ECO:0000256" key="5">
    <source>
        <dbReference type="ARBA" id="ARBA00022679"/>
    </source>
</evidence>
<keyword evidence="4 11" id="KW-0328">Glycosyltransferase</keyword>
<gene>
    <name evidence="14" type="ORF">MCOR_28420</name>
</gene>
<evidence type="ECO:0000256" key="7">
    <source>
        <dbReference type="ARBA" id="ARBA00022968"/>
    </source>
</evidence>
<evidence type="ECO:0000259" key="13">
    <source>
        <dbReference type="Pfam" id="PF13733"/>
    </source>
</evidence>
<dbReference type="Proteomes" id="UP000507470">
    <property type="component" value="Unassembled WGS sequence"/>
</dbReference>
<dbReference type="InterPro" id="IPR003859">
    <property type="entry name" value="Galactosyl_T"/>
</dbReference>
<evidence type="ECO:0000256" key="6">
    <source>
        <dbReference type="ARBA" id="ARBA00022692"/>
    </source>
</evidence>
<comment type="similarity">
    <text evidence="3 11">Belongs to the glycosyltransferase 7 family.</text>
</comment>
<dbReference type="GO" id="GO:0006688">
    <property type="term" value="P:glycosphingolipid biosynthetic process"/>
    <property type="evidence" value="ECO:0007669"/>
    <property type="project" value="TreeGrafter"/>
</dbReference>
<evidence type="ECO:0000256" key="11">
    <source>
        <dbReference type="RuleBase" id="RU368121"/>
    </source>
</evidence>
<dbReference type="Pfam" id="PF13733">
    <property type="entry name" value="Glyco_transf_7N"/>
    <property type="match status" value="1"/>
</dbReference>
<dbReference type="EMBL" id="CACVKT020005204">
    <property type="protein sequence ID" value="CAC5393567.1"/>
    <property type="molecule type" value="Genomic_DNA"/>
</dbReference>
<dbReference type="InterPro" id="IPR029044">
    <property type="entry name" value="Nucleotide-diphossugar_trans"/>
</dbReference>